<feature type="chain" id="PRO_5043613016" evidence="4">
    <location>
        <begin position="33"/>
        <end position="396"/>
    </location>
</feature>
<keyword evidence="4" id="KW-0732">Signal</keyword>
<feature type="compositionally biased region" description="Acidic residues" evidence="3">
    <location>
        <begin position="145"/>
        <end position="155"/>
    </location>
</feature>
<dbReference type="GO" id="GO:0004519">
    <property type="term" value="F:endonuclease activity"/>
    <property type="evidence" value="ECO:0007669"/>
    <property type="project" value="UniProtKB-KW"/>
</dbReference>
<dbReference type="STRING" id="1045774.SAMN05421872_1058"/>
<evidence type="ECO:0000259" key="5">
    <source>
        <dbReference type="Pfam" id="PF19886"/>
    </source>
</evidence>
<feature type="domain" description="Endonuclease YhcR N-terminal" evidence="5">
    <location>
        <begin position="38"/>
        <end position="139"/>
    </location>
</feature>
<feature type="region of interest" description="Disordered" evidence="3">
    <location>
        <begin position="255"/>
        <end position="302"/>
    </location>
</feature>
<keyword evidence="6" id="KW-0255">Endonuclease</keyword>
<feature type="region of interest" description="Disordered" evidence="3">
    <location>
        <begin position="142"/>
        <end position="165"/>
    </location>
</feature>
<proteinExistence type="predicted"/>
<dbReference type="PANTHER" id="PTHR33607">
    <property type="entry name" value="ENDONUCLEASE-1"/>
    <property type="match status" value="1"/>
</dbReference>
<sequence length="396" mass="41746">MSRAARVPALLLVPLLAAVLALVNPLADGAHAAGEIGVASARAGQDGSVATVRGYVVGQPTSATSVVTSGYPSDYALALADAPGVTDTSQMVYVQVPSAFRATWGLKSHPELLGRRVDVTGALVSYFSRPGVTGASAFALADGAVDPEPDPDPDPDPQPGTGEYDETYYADAVGKTGPELEAALHTIISTGVTKLSYAQVWDALKETDEDPANPSNVIELYTGDSIAKSANGGGVDQWNREHVWAKSHGDFGTATGPGTDVHHLRPEDVSVNSDRGNLDFDNGGTENDEAPGNFADGDSWEPRDAVKGDVARMILYMSVRYEGGDGFADLEVNEVTGNGSAPHIGKLSTLLAWSAADPVDAFEMRRNDVIFESYQFNRNPFIDHPEWATEIWGSAA</sequence>
<evidence type="ECO:0000256" key="2">
    <source>
        <dbReference type="ARBA" id="ARBA00022801"/>
    </source>
</evidence>
<evidence type="ECO:0000313" key="6">
    <source>
        <dbReference type="EMBL" id="SDC95249.1"/>
    </source>
</evidence>
<dbReference type="AlphaFoldDB" id="A0A1G6QS94"/>
<keyword evidence="2" id="KW-0378">Hydrolase</keyword>
<dbReference type="Pfam" id="PF19886">
    <property type="entry name" value="DUF6359"/>
    <property type="match status" value="1"/>
</dbReference>
<evidence type="ECO:0000256" key="1">
    <source>
        <dbReference type="ARBA" id="ARBA00022722"/>
    </source>
</evidence>
<gene>
    <name evidence="6" type="ORF">SAMN05421872_1058</name>
</gene>
<dbReference type="Pfam" id="PF04231">
    <property type="entry name" value="Endonuclease_1"/>
    <property type="match status" value="1"/>
</dbReference>
<keyword evidence="1" id="KW-0540">Nuclease</keyword>
<dbReference type="InterPro" id="IPR044925">
    <property type="entry name" value="His-Me_finger_sf"/>
</dbReference>
<organism evidence="6 7">
    <name type="scientific">Nocardioides lianchengensis</name>
    <dbReference type="NCBI Taxonomy" id="1045774"/>
    <lineage>
        <taxon>Bacteria</taxon>
        <taxon>Bacillati</taxon>
        <taxon>Actinomycetota</taxon>
        <taxon>Actinomycetes</taxon>
        <taxon>Propionibacteriales</taxon>
        <taxon>Nocardioidaceae</taxon>
        <taxon>Nocardioides</taxon>
    </lineage>
</organism>
<feature type="signal peptide" evidence="4">
    <location>
        <begin position="1"/>
        <end position="32"/>
    </location>
</feature>
<dbReference type="InterPro" id="IPR007346">
    <property type="entry name" value="Endonuclease-I"/>
</dbReference>
<dbReference type="RefSeq" id="WP_090854606.1">
    <property type="nucleotide sequence ID" value="NZ_FMZM01000005.1"/>
</dbReference>
<dbReference type="PANTHER" id="PTHR33607:SF2">
    <property type="entry name" value="ENDONUCLEASE-1"/>
    <property type="match status" value="1"/>
</dbReference>
<dbReference type="InterPro" id="IPR045939">
    <property type="entry name" value="YhcR_N"/>
</dbReference>
<evidence type="ECO:0000256" key="3">
    <source>
        <dbReference type="SAM" id="MobiDB-lite"/>
    </source>
</evidence>
<evidence type="ECO:0000313" key="7">
    <source>
        <dbReference type="Proteomes" id="UP000199034"/>
    </source>
</evidence>
<evidence type="ECO:0000256" key="4">
    <source>
        <dbReference type="SAM" id="SignalP"/>
    </source>
</evidence>
<dbReference type="OrthoDB" id="9800417at2"/>
<dbReference type="SUPFAM" id="SSF54060">
    <property type="entry name" value="His-Me finger endonucleases"/>
    <property type="match status" value="1"/>
</dbReference>
<accession>A0A1G6QS94</accession>
<keyword evidence="7" id="KW-1185">Reference proteome</keyword>
<protein>
    <submittedName>
        <fullName evidence="6">Endonuclease I</fullName>
    </submittedName>
</protein>
<dbReference type="Proteomes" id="UP000199034">
    <property type="component" value="Unassembled WGS sequence"/>
</dbReference>
<dbReference type="EMBL" id="FMZM01000005">
    <property type="protein sequence ID" value="SDC95249.1"/>
    <property type="molecule type" value="Genomic_DNA"/>
</dbReference>
<reference evidence="6 7" key="1">
    <citation type="submission" date="2016-10" db="EMBL/GenBank/DDBJ databases">
        <authorList>
            <person name="de Groot N.N."/>
        </authorList>
    </citation>
    <scope>NUCLEOTIDE SEQUENCE [LARGE SCALE GENOMIC DNA]</scope>
    <source>
        <strain evidence="6 7">CGMCC 4.6858</strain>
    </source>
</reference>
<name>A0A1G6QS94_9ACTN</name>
<dbReference type="GO" id="GO:0016787">
    <property type="term" value="F:hydrolase activity"/>
    <property type="evidence" value="ECO:0007669"/>
    <property type="project" value="UniProtKB-KW"/>
</dbReference>